<keyword evidence="4 6" id="KW-1133">Transmembrane helix</keyword>
<protein>
    <recommendedName>
        <fullName evidence="6">Amino acid transporter</fullName>
    </recommendedName>
</protein>
<keyword evidence="3 6" id="KW-0812">Transmembrane</keyword>
<proteinExistence type="inferred from homology"/>
<sequence length="414" mass="45041">MSDETKNIRCKQIIVSNLLVILTFIGAAIGFGLGIGVRQFSPSESALMWIGEISSTQSTGGSKNTNIQTEDIFADLLRNLFPDNLISATFQKAQTEYQTENQQYNVTINGTTTTLMHSVVISKKVEKSSSTNILGILIASCMLGIAAGAAKETGRQFARFFYSATEVILLLLGKIIWTTPIGVASLIAKTLASTKNLEEDFNRLGLFIATVMAGLGILSFVALPITYFIFIRRNPFKFLWTMLQPAMIVLASTSTAVAMPSTIQQLEGPNHVDSKISRFVCPLNAAIGRCGSCLYICVSCLFIMQMVDRDIDAATVILVCILTTFSSLAIPAVAGASLVTVIILLTALGIPAEEVSLLYAFEWFLDRMRSTTNVFVQGLCGVVTNKICQSSLKVLEKSSENDVDYEKEIVVEQK</sequence>
<name>A0A8S3SAQ8_MYTED</name>
<dbReference type="GO" id="GO:0015501">
    <property type="term" value="F:glutamate:sodium symporter activity"/>
    <property type="evidence" value="ECO:0007669"/>
    <property type="project" value="TreeGrafter"/>
</dbReference>
<dbReference type="SUPFAM" id="SSF118215">
    <property type="entry name" value="Proton glutamate symport protein"/>
    <property type="match status" value="1"/>
</dbReference>
<keyword evidence="5 6" id="KW-0472">Membrane</keyword>
<feature type="transmembrane region" description="Helical" evidence="6">
    <location>
        <begin position="162"/>
        <end position="187"/>
    </location>
</feature>
<feature type="transmembrane region" description="Helical" evidence="6">
    <location>
        <begin position="133"/>
        <end position="150"/>
    </location>
</feature>
<evidence type="ECO:0000313" key="8">
    <source>
        <dbReference type="Proteomes" id="UP000683360"/>
    </source>
</evidence>
<keyword evidence="6" id="KW-0769">Symport</keyword>
<keyword evidence="8" id="KW-1185">Reference proteome</keyword>
<dbReference type="EMBL" id="CAJPWZ010001587">
    <property type="protein sequence ID" value="CAG2218154.1"/>
    <property type="molecule type" value="Genomic_DNA"/>
</dbReference>
<dbReference type="PRINTS" id="PR00173">
    <property type="entry name" value="EDTRNSPORT"/>
</dbReference>
<dbReference type="GO" id="GO:0005886">
    <property type="term" value="C:plasma membrane"/>
    <property type="evidence" value="ECO:0007669"/>
    <property type="project" value="TreeGrafter"/>
</dbReference>
<dbReference type="PANTHER" id="PTHR11958">
    <property type="entry name" value="SODIUM/DICARBOXYLATE SYMPORTER-RELATED"/>
    <property type="match status" value="1"/>
</dbReference>
<feature type="transmembrane region" description="Helical" evidence="6">
    <location>
        <begin position="207"/>
        <end position="230"/>
    </location>
</feature>
<evidence type="ECO:0000256" key="3">
    <source>
        <dbReference type="ARBA" id="ARBA00022692"/>
    </source>
</evidence>
<dbReference type="Proteomes" id="UP000683360">
    <property type="component" value="Unassembled WGS sequence"/>
</dbReference>
<dbReference type="GO" id="GO:0098712">
    <property type="term" value="P:L-glutamate import across plasma membrane"/>
    <property type="evidence" value="ECO:0007669"/>
    <property type="project" value="TreeGrafter"/>
</dbReference>
<comment type="subcellular location">
    <subcellularLocation>
        <location evidence="1 6">Membrane</location>
        <topology evidence="1 6">Multi-pass membrane protein</topology>
    </subcellularLocation>
</comment>
<evidence type="ECO:0000313" key="7">
    <source>
        <dbReference type="EMBL" id="CAG2218154.1"/>
    </source>
</evidence>
<evidence type="ECO:0000256" key="2">
    <source>
        <dbReference type="ARBA" id="ARBA00022448"/>
    </source>
</evidence>
<feature type="transmembrane region" description="Helical" evidence="6">
    <location>
        <begin position="311"/>
        <end position="330"/>
    </location>
</feature>
<dbReference type="GO" id="GO:0005313">
    <property type="term" value="F:L-glutamate transmembrane transporter activity"/>
    <property type="evidence" value="ECO:0007669"/>
    <property type="project" value="TreeGrafter"/>
</dbReference>
<organism evidence="7 8">
    <name type="scientific">Mytilus edulis</name>
    <name type="common">Blue mussel</name>
    <dbReference type="NCBI Taxonomy" id="6550"/>
    <lineage>
        <taxon>Eukaryota</taxon>
        <taxon>Metazoa</taxon>
        <taxon>Spiralia</taxon>
        <taxon>Lophotrochozoa</taxon>
        <taxon>Mollusca</taxon>
        <taxon>Bivalvia</taxon>
        <taxon>Autobranchia</taxon>
        <taxon>Pteriomorphia</taxon>
        <taxon>Mytilida</taxon>
        <taxon>Mytiloidea</taxon>
        <taxon>Mytilidae</taxon>
        <taxon>Mytilinae</taxon>
        <taxon>Mytilus</taxon>
    </lineage>
</organism>
<evidence type="ECO:0000256" key="6">
    <source>
        <dbReference type="RuleBase" id="RU361216"/>
    </source>
</evidence>
<dbReference type="InterPro" id="IPR036458">
    <property type="entry name" value="Na:dicarbo_symporter_sf"/>
</dbReference>
<dbReference type="PANTHER" id="PTHR11958:SF99">
    <property type="entry name" value="SODIUM-DEPENDENT EXCITATORY AMINO ACID TRANSPORTER GLT-6-RELATED"/>
    <property type="match status" value="1"/>
</dbReference>
<feature type="transmembrane region" description="Helical" evidence="6">
    <location>
        <begin position="12"/>
        <end position="35"/>
    </location>
</feature>
<dbReference type="Pfam" id="PF00375">
    <property type="entry name" value="SDF"/>
    <property type="match status" value="1"/>
</dbReference>
<dbReference type="Gene3D" id="1.10.3860.10">
    <property type="entry name" value="Sodium:dicarboxylate symporter"/>
    <property type="match status" value="1"/>
</dbReference>
<accession>A0A8S3SAQ8</accession>
<evidence type="ECO:0000256" key="5">
    <source>
        <dbReference type="ARBA" id="ARBA00023136"/>
    </source>
</evidence>
<evidence type="ECO:0000256" key="1">
    <source>
        <dbReference type="ARBA" id="ARBA00004141"/>
    </source>
</evidence>
<dbReference type="GO" id="GO:0070778">
    <property type="term" value="P:L-aspartate transmembrane transport"/>
    <property type="evidence" value="ECO:0007669"/>
    <property type="project" value="TreeGrafter"/>
</dbReference>
<dbReference type="GO" id="GO:0015175">
    <property type="term" value="F:neutral L-amino acid transmembrane transporter activity"/>
    <property type="evidence" value="ECO:0007669"/>
    <property type="project" value="TreeGrafter"/>
</dbReference>
<gene>
    <name evidence="7" type="ORF">MEDL_31797</name>
</gene>
<comment type="caution">
    <text evidence="7">The sequence shown here is derived from an EMBL/GenBank/DDBJ whole genome shotgun (WGS) entry which is preliminary data.</text>
</comment>
<comment type="similarity">
    <text evidence="6">Belongs to the dicarboxylate/amino acid:cation symporter (DAACS) (TC 2.A.23) family.</text>
</comment>
<evidence type="ECO:0000256" key="4">
    <source>
        <dbReference type="ARBA" id="ARBA00022989"/>
    </source>
</evidence>
<reference evidence="7" key="1">
    <citation type="submission" date="2021-03" db="EMBL/GenBank/DDBJ databases">
        <authorList>
            <person name="Bekaert M."/>
        </authorList>
    </citation>
    <scope>NUCLEOTIDE SEQUENCE</scope>
</reference>
<dbReference type="InterPro" id="IPR001991">
    <property type="entry name" value="Na-dicarboxylate_symporter"/>
</dbReference>
<feature type="transmembrane region" description="Helical" evidence="6">
    <location>
        <begin position="242"/>
        <end position="263"/>
    </location>
</feature>
<dbReference type="OrthoDB" id="6123370at2759"/>
<dbReference type="InterPro" id="IPR050746">
    <property type="entry name" value="DAACS"/>
</dbReference>
<feature type="transmembrane region" description="Helical" evidence="6">
    <location>
        <begin position="283"/>
        <end position="304"/>
    </location>
</feature>
<keyword evidence="2 6" id="KW-0813">Transport</keyword>
<feature type="transmembrane region" description="Helical" evidence="6">
    <location>
        <begin position="336"/>
        <end position="361"/>
    </location>
</feature>
<dbReference type="AlphaFoldDB" id="A0A8S3SAQ8"/>